<dbReference type="Gene3D" id="1.10.10.10">
    <property type="entry name" value="Winged helix-like DNA-binding domain superfamily/Winged helix DNA-binding domain"/>
    <property type="match status" value="1"/>
</dbReference>
<dbReference type="SUPFAM" id="SSF46785">
    <property type="entry name" value="Winged helix' DNA-binding domain"/>
    <property type="match status" value="1"/>
</dbReference>
<name>A0A1R1I2S1_9RHOO</name>
<dbReference type="GO" id="GO:0000976">
    <property type="term" value="F:transcription cis-regulatory region binding"/>
    <property type="evidence" value="ECO:0007669"/>
    <property type="project" value="TreeGrafter"/>
</dbReference>
<evidence type="ECO:0000313" key="6">
    <source>
        <dbReference type="EMBL" id="OMG52919.1"/>
    </source>
</evidence>
<reference evidence="6 7" key="1">
    <citation type="submission" date="2016-10" db="EMBL/GenBank/DDBJ databases">
        <title>Alkaliphiles isolated from bioreactors.</title>
        <authorList>
            <person name="Salah Z."/>
            <person name="Rout S.P."/>
            <person name="Humphreys P.N."/>
        </authorList>
    </citation>
    <scope>NUCLEOTIDE SEQUENCE [LARGE SCALE GENOMIC DNA]</scope>
    <source>
        <strain evidence="6 7">ZS02</strain>
    </source>
</reference>
<dbReference type="EMBL" id="MTHD01000004">
    <property type="protein sequence ID" value="OMG52919.1"/>
    <property type="molecule type" value="Genomic_DNA"/>
</dbReference>
<dbReference type="PROSITE" id="PS50931">
    <property type="entry name" value="HTH_LYSR"/>
    <property type="match status" value="1"/>
</dbReference>
<evidence type="ECO:0000256" key="2">
    <source>
        <dbReference type="ARBA" id="ARBA00023015"/>
    </source>
</evidence>
<dbReference type="GO" id="GO:0003700">
    <property type="term" value="F:DNA-binding transcription factor activity"/>
    <property type="evidence" value="ECO:0007669"/>
    <property type="project" value="InterPro"/>
</dbReference>
<dbReference type="Pfam" id="PF03466">
    <property type="entry name" value="LysR_substrate"/>
    <property type="match status" value="1"/>
</dbReference>
<evidence type="ECO:0000259" key="5">
    <source>
        <dbReference type="PROSITE" id="PS50931"/>
    </source>
</evidence>
<dbReference type="PANTHER" id="PTHR30126">
    <property type="entry name" value="HTH-TYPE TRANSCRIPTIONAL REGULATOR"/>
    <property type="match status" value="1"/>
</dbReference>
<feature type="domain" description="HTH lysR-type" evidence="5">
    <location>
        <begin position="3"/>
        <end position="60"/>
    </location>
</feature>
<dbReference type="SUPFAM" id="SSF53850">
    <property type="entry name" value="Periplasmic binding protein-like II"/>
    <property type="match status" value="1"/>
</dbReference>
<protein>
    <submittedName>
        <fullName evidence="6">LysR family transcriptional regulator</fullName>
    </submittedName>
</protein>
<dbReference type="Gene3D" id="3.40.190.290">
    <property type="match status" value="1"/>
</dbReference>
<proteinExistence type="inferred from homology"/>
<keyword evidence="7" id="KW-1185">Reference proteome</keyword>
<dbReference type="Proteomes" id="UP000187526">
    <property type="component" value="Unassembled WGS sequence"/>
</dbReference>
<dbReference type="PANTHER" id="PTHR30126:SF4">
    <property type="entry name" value="LYSR FAMILY TRANSCRIPTIONAL REGULATOR"/>
    <property type="match status" value="1"/>
</dbReference>
<accession>A0A1R1I2S1</accession>
<dbReference type="Pfam" id="PF00126">
    <property type="entry name" value="HTH_1"/>
    <property type="match status" value="1"/>
</dbReference>
<dbReference type="InterPro" id="IPR036388">
    <property type="entry name" value="WH-like_DNA-bd_sf"/>
</dbReference>
<evidence type="ECO:0000256" key="4">
    <source>
        <dbReference type="ARBA" id="ARBA00023163"/>
    </source>
</evidence>
<keyword evidence="2" id="KW-0805">Transcription regulation</keyword>
<gene>
    <name evidence="6" type="ORF">BJN45_11740</name>
</gene>
<dbReference type="RefSeq" id="WP_076095458.1">
    <property type="nucleotide sequence ID" value="NZ_MTHD01000004.1"/>
</dbReference>
<dbReference type="AlphaFoldDB" id="A0A1R1I2S1"/>
<keyword evidence="4" id="KW-0804">Transcription</keyword>
<sequence>MKISLELLLVLDAIDRHGSFTAAAAALHRVPSALSHAVAKLESDLDIPLFIREGRRAFLNEAGRTLLEDGRHLLRAADELERRVQRIATGWEAELRIGVDAIIPAERLFPLIRNFYDAGHHTQIRLSNEVLGGTWDALATDRADLVIGAPGDAPARGGIGSRALCQIGMRLVVAAGHPLASWPGPVPAAELARHRAIVIADTSQELAARTIGLIDGQDALRVPDMRAKAAAQLAGLGIGHLPDWLAGPELAAGRLIELQTADPRPPIQTNIAWRNRQIGKALQWFLDELAKNQAIEALTAGLRLPPGRSAQPPGQ</sequence>
<dbReference type="InterPro" id="IPR005119">
    <property type="entry name" value="LysR_subst-bd"/>
</dbReference>
<dbReference type="InterPro" id="IPR000847">
    <property type="entry name" value="LysR_HTH_N"/>
</dbReference>
<dbReference type="STRING" id="418702.BJN45_11740"/>
<keyword evidence="3" id="KW-0238">DNA-binding</keyword>
<organism evidence="6 7">
    <name type="scientific">Azonexus hydrophilus</name>
    <dbReference type="NCBI Taxonomy" id="418702"/>
    <lineage>
        <taxon>Bacteria</taxon>
        <taxon>Pseudomonadati</taxon>
        <taxon>Pseudomonadota</taxon>
        <taxon>Betaproteobacteria</taxon>
        <taxon>Rhodocyclales</taxon>
        <taxon>Azonexaceae</taxon>
        <taxon>Azonexus</taxon>
    </lineage>
</organism>
<evidence type="ECO:0000256" key="1">
    <source>
        <dbReference type="ARBA" id="ARBA00009437"/>
    </source>
</evidence>
<evidence type="ECO:0000313" key="7">
    <source>
        <dbReference type="Proteomes" id="UP000187526"/>
    </source>
</evidence>
<evidence type="ECO:0000256" key="3">
    <source>
        <dbReference type="ARBA" id="ARBA00023125"/>
    </source>
</evidence>
<dbReference type="OrthoDB" id="5293066at2"/>
<dbReference type="InterPro" id="IPR036390">
    <property type="entry name" value="WH_DNA-bd_sf"/>
</dbReference>
<comment type="caution">
    <text evidence="6">The sequence shown here is derived from an EMBL/GenBank/DDBJ whole genome shotgun (WGS) entry which is preliminary data.</text>
</comment>
<comment type="similarity">
    <text evidence="1">Belongs to the LysR transcriptional regulatory family.</text>
</comment>